<evidence type="ECO:0000313" key="11">
    <source>
        <dbReference type="Proteomes" id="UP000007875"/>
    </source>
</evidence>
<evidence type="ECO:0000256" key="3">
    <source>
        <dbReference type="ARBA" id="ARBA00007991"/>
    </source>
</evidence>
<keyword evidence="4" id="KW-0813">Transport</keyword>
<evidence type="ECO:0000259" key="9">
    <source>
        <dbReference type="PROSITE" id="PS50166"/>
    </source>
</evidence>
<feature type="region of interest" description="Disordered" evidence="8">
    <location>
        <begin position="920"/>
        <end position="952"/>
    </location>
</feature>
<dbReference type="PROSITE" id="PS50166">
    <property type="entry name" value="IMPORTIN_B_NT"/>
    <property type="match status" value="1"/>
</dbReference>
<reference evidence="10" key="3">
    <citation type="submission" date="2025-09" db="UniProtKB">
        <authorList>
            <consortium name="Ensembl"/>
        </authorList>
    </citation>
    <scope>IDENTIFICATION</scope>
</reference>
<dbReference type="STRING" id="51511.ENSCSAVP00000020019"/>
<evidence type="ECO:0000256" key="1">
    <source>
        <dbReference type="ARBA" id="ARBA00004123"/>
    </source>
</evidence>
<dbReference type="Proteomes" id="UP000007875">
    <property type="component" value="Unassembled WGS sequence"/>
</dbReference>
<evidence type="ECO:0000256" key="6">
    <source>
        <dbReference type="ARBA" id="ARBA00022927"/>
    </source>
</evidence>
<dbReference type="SMART" id="SM00913">
    <property type="entry name" value="IBN_N"/>
    <property type="match status" value="1"/>
</dbReference>
<dbReference type="Pfam" id="PF08506">
    <property type="entry name" value="Cse1"/>
    <property type="match status" value="1"/>
</dbReference>
<dbReference type="InterPro" id="IPR011989">
    <property type="entry name" value="ARM-like"/>
</dbReference>
<dbReference type="GO" id="GO:0031267">
    <property type="term" value="F:small GTPase binding"/>
    <property type="evidence" value="ECO:0007669"/>
    <property type="project" value="InterPro"/>
</dbReference>
<keyword evidence="11" id="KW-1185">Reference proteome</keyword>
<organism evidence="10 11">
    <name type="scientific">Ciona savignyi</name>
    <name type="common">Pacific transparent sea squirt</name>
    <dbReference type="NCBI Taxonomy" id="51511"/>
    <lineage>
        <taxon>Eukaryota</taxon>
        <taxon>Metazoa</taxon>
        <taxon>Chordata</taxon>
        <taxon>Tunicata</taxon>
        <taxon>Ascidiacea</taxon>
        <taxon>Phlebobranchia</taxon>
        <taxon>Cionidae</taxon>
        <taxon>Ciona</taxon>
    </lineage>
</organism>
<dbReference type="Ensembl" id="ENSCSAVT00000020233.1">
    <property type="protein sequence ID" value="ENSCSAVP00000020019.1"/>
    <property type="gene ID" value="ENSCSAVG00000011751.1"/>
</dbReference>
<dbReference type="FunFam" id="1.25.10.10:FF:000053">
    <property type="entry name" value="Importin 7"/>
    <property type="match status" value="1"/>
</dbReference>
<dbReference type="PANTHER" id="PTHR10997:SF18">
    <property type="entry name" value="D-IMPORTIN 7_RANBP7"/>
    <property type="match status" value="1"/>
</dbReference>
<dbReference type="GeneTree" id="ENSGT00940000154666"/>
<dbReference type="eggNOG" id="KOG1991">
    <property type="taxonomic scope" value="Eukaryota"/>
</dbReference>
<reference evidence="11" key="1">
    <citation type="submission" date="2003-08" db="EMBL/GenBank/DDBJ databases">
        <authorList>
            <person name="Birren B."/>
            <person name="Nusbaum C."/>
            <person name="Abebe A."/>
            <person name="Abouelleil A."/>
            <person name="Adekoya E."/>
            <person name="Ait-zahra M."/>
            <person name="Allen N."/>
            <person name="Allen T."/>
            <person name="An P."/>
            <person name="Anderson M."/>
            <person name="Anderson S."/>
            <person name="Arachchi H."/>
            <person name="Armbruster J."/>
            <person name="Bachantsang P."/>
            <person name="Baldwin J."/>
            <person name="Barry A."/>
            <person name="Bayul T."/>
            <person name="Blitshsteyn B."/>
            <person name="Bloom T."/>
            <person name="Blye J."/>
            <person name="Boguslavskiy L."/>
            <person name="Borowsky M."/>
            <person name="Boukhgalter B."/>
            <person name="Brunache A."/>
            <person name="Butler J."/>
            <person name="Calixte N."/>
            <person name="Calvo S."/>
            <person name="Camarata J."/>
            <person name="Campo K."/>
            <person name="Chang J."/>
            <person name="Cheshatsang Y."/>
            <person name="Citroen M."/>
            <person name="Collymore A."/>
            <person name="Considine T."/>
            <person name="Cook A."/>
            <person name="Cooke P."/>
            <person name="Corum B."/>
            <person name="Cuomo C."/>
            <person name="David R."/>
            <person name="Dawoe T."/>
            <person name="Degray S."/>
            <person name="Dodge S."/>
            <person name="Dooley K."/>
            <person name="Dorje P."/>
            <person name="Dorjee K."/>
            <person name="Dorris L."/>
            <person name="Duffey N."/>
            <person name="Dupes A."/>
            <person name="Elkins T."/>
            <person name="Engels R."/>
            <person name="Erickson J."/>
            <person name="Farina A."/>
            <person name="Faro S."/>
            <person name="Ferreira P."/>
            <person name="Fischer H."/>
            <person name="Fitzgerald M."/>
            <person name="Foley K."/>
            <person name="Gage D."/>
            <person name="Galagan J."/>
            <person name="Gearin G."/>
            <person name="Gnerre S."/>
            <person name="Gnirke A."/>
            <person name="Goyette A."/>
            <person name="Graham J."/>
            <person name="Grandbois E."/>
            <person name="Gyaltsen K."/>
            <person name="Hafez N."/>
            <person name="Hagopian D."/>
            <person name="Hagos B."/>
            <person name="Hall J."/>
            <person name="Hatcher B."/>
            <person name="Heller A."/>
            <person name="Higgins H."/>
            <person name="Honan T."/>
            <person name="Horn A."/>
            <person name="Houde N."/>
            <person name="Hughes L."/>
            <person name="Hulme W."/>
            <person name="Husby E."/>
            <person name="Iliev I."/>
            <person name="Jaffe D."/>
            <person name="Jones C."/>
            <person name="Kamal M."/>
            <person name="Kamat A."/>
            <person name="Kamvysselis M."/>
            <person name="Karlsson E."/>
            <person name="Kells C."/>
            <person name="Kieu A."/>
            <person name="Kisner P."/>
            <person name="Kodira C."/>
            <person name="Kulbokas E."/>
            <person name="Labutti K."/>
            <person name="Lama D."/>
            <person name="Landers T."/>
            <person name="Leger J."/>
            <person name="Levine S."/>
            <person name="Lewis D."/>
            <person name="Lewis T."/>
            <person name="Lindblad-toh K."/>
            <person name="Liu X."/>
            <person name="Lokyitsang T."/>
            <person name="Lokyitsang Y."/>
            <person name="Lucien O."/>
            <person name="Lui A."/>
            <person name="Ma L.J."/>
            <person name="Mabbitt R."/>
            <person name="Macdonald J."/>
            <person name="Maclean C."/>
            <person name="Major J."/>
            <person name="Manning J."/>
            <person name="Marabella R."/>
            <person name="Maru K."/>
            <person name="Matthews C."/>
            <person name="Mauceli E."/>
            <person name="Mccarthy M."/>
            <person name="Mcdonough S."/>
            <person name="Mcghee T."/>
            <person name="Meldrim J."/>
            <person name="Meneus L."/>
            <person name="Mesirov J."/>
            <person name="Mihalev A."/>
            <person name="Mihova T."/>
            <person name="Mikkelsen T."/>
            <person name="Mlenga V."/>
            <person name="Moru K."/>
            <person name="Mozes J."/>
            <person name="Mulrain L."/>
            <person name="Munson G."/>
            <person name="Naylor J."/>
            <person name="Newes C."/>
            <person name="Nguyen C."/>
            <person name="Nguyen N."/>
            <person name="Nguyen T."/>
            <person name="Nicol R."/>
            <person name="Nielsen C."/>
            <person name="Nizzari M."/>
            <person name="Norbu C."/>
            <person name="Norbu N."/>
            <person name="O'donnell P."/>
            <person name="Okoawo O."/>
            <person name="O'leary S."/>
            <person name="Omotosho B."/>
            <person name="O'neill K."/>
            <person name="Osman S."/>
            <person name="Parker S."/>
            <person name="Perrin D."/>
            <person name="Phunkhang P."/>
            <person name="Piqani B."/>
            <person name="Purcell S."/>
            <person name="Rachupka T."/>
            <person name="Ramasamy U."/>
            <person name="Rameau R."/>
            <person name="Ray V."/>
            <person name="Raymond C."/>
            <person name="Retta R."/>
            <person name="Richardson S."/>
            <person name="Rise C."/>
            <person name="Rodriguez J."/>
            <person name="Rogers J."/>
            <person name="Rogov P."/>
            <person name="Rutman M."/>
            <person name="Schupbach R."/>
            <person name="Seaman C."/>
            <person name="Settipalli S."/>
            <person name="Sharpe T."/>
            <person name="Sheridan J."/>
            <person name="Sherpa N."/>
            <person name="Shi J."/>
            <person name="Smirnov S."/>
            <person name="Smith C."/>
            <person name="Sougnez C."/>
            <person name="Spencer B."/>
            <person name="Stalker J."/>
            <person name="Stange-thomann N."/>
            <person name="Stavropoulos S."/>
            <person name="Stetson K."/>
            <person name="Stone C."/>
            <person name="Stone S."/>
            <person name="Stubbs M."/>
            <person name="Talamas J."/>
            <person name="Tchuinga P."/>
            <person name="Tenzing P."/>
            <person name="Tesfaye S."/>
            <person name="Theodore J."/>
            <person name="Thoulutsang Y."/>
            <person name="Topham K."/>
            <person name="Towey S."/>
            <person name="Tsamla T."/>
            <person name="Tsomo N."/>
            <person name="Vallee D."/>
            <person name="Vassiliev H."/>
            <person name="Venkataraman V."/>
            <person name="Vinson J."/>
            <person name="Vo A."/>
            <person name="Wade C."/>
            <person name="Wang S."/>
            <person name="Wangchuk T."/>
            <person name="Wangdi T."/>
            <person name="Whittaker C."/>
            <person name="Wilkinson J."/>
            <person name="Wu Y."/>
            <person name="Wyman D."/>
            <person name="Yadav S."/>
            <person name="Yang S."/>
            <person name="Yang X."/>
            <person name="Yeager S."/>
            <person name="Yee E."/>
            <person name="Young G."/>
            <person name="Zainoun J."/>
            <person name="Zembeck L."/>
            <person name="Zimmer A."/>
            <person name="Zody M."/>
            <person name="Lander E."/>
        </authorList>
    </citation>
    <scope>NUCLEOTIDE SEQUENCE [LARGE SCALE GENOMIC DNA]</scope>
</reference>
<dbReference type="PANTHER" id="PTHR10997">
    <property type="entry name" value="IMPORTIN-7, 8, 11"/>
    <property type="match status" value="1"/>
</dbReference>
<dbReference type="InterPro" id="IPR001494">
    <property type="entry name" value="Importin-beta_N"/>
</dbReference>
<comment type="similarity">
    <text evidence="3">Belongs to the importin beta family.</text>
</comment>
<keyword evidence="5" id="KW-0963">Cytoplasm</keyword>
<proteinExistence type="inferred from homology"/>
<dbReference type="InterPro" id="IPR016024">
    <property type="entry name" value="ARM-type_fold"/>
</dbReference>
<sequence length="1091" mass="124529">MDPNKVLNALEATMNPNLRKEAEAQLDQMHKIAGFSPLLIQLIMSDEVQMAIRQSGAIYLKNMCVQSWHERSDKDGTPVTDVFSIHENDRSVIRTNIVKAIIHAPDIIRSQLTVIIHNIIKHDFPERWPNVVDDINIHLQDESPRSWMGALMALYQLVKTYEFKKPEARTPVISAMKHLLPVMLGMFRNLMEDNSASSALLQKQLLKILYALVQYSLPMELFNEKILDEWVHIMRVIIETPPPPETSEVDELERCELPWWKSKKWAVHFLARVFERYGSPGSVSKEYNEFSEFFLKRYTVSILQVLLKIFDAYRNKEYVSPRVLQQALHFLDQAVSHAHTWKVMKGAYHDLLKDIIFPLMCFTDEDKETWEDDPHEYIRMKFDIFEDFLSPSSAAQHLLHSAASKRKQVLQKTMGFCYSVLTDTTTSPESSRKKDGALHIIGSLADTLLKKKMYKDQLELMLRTHVIPELSSEVGFMRARASWVIQHFSEAKFKKKENIINVVEALKHLLLNDGELPVRVEAAMAIQAFLSEQELAEKHCVQYVRPIMQALLQLVHETENDDLTTIVQKVICLYCEQVIPYAVEITQNLVSLVGSCTKEGSATGDAGDNDDKAVTAMGILSTIETVLDMMEEEREITLQLESIVAPLVAHVLKTTNMGEEGLLYYYEEIFSLMYSLTCQAISPHMWEALPLIAEVFEDDAFDYFTDMMPVLHNFCTIDTPTLLSNSKYLEIIFAMCKQILEKETGEDPECHAAKLLEVIILQCRGQIDQIAAGFDPTTLQSDVQPVVYSPTDQCIPLFVEATLARLTREVKTSELRTMCLQVVIAALYYNPSLLIQTLESMRFPNTSETISEQFFRQWINDVDCFLGIHDRRMCVLGLCTLMDLPHRPPCIEELSNRFIPSLIVLFQGLVRAYKVQGEEAASDSSDSSSEDEEEDFETAELASDEDEIDEESTEYLEMLQKKEDDEDDDASDDEFGDEGETMLEAFPTSMEAESSSVDEFVAFKQVHSCKINWGGLKWGWGFKVGDPQWYNVLMTGLSDEQRKSLEEIYVLADQRHAAAESKKIEKTGGYRFENASVPSSFSFATTRPPTL</sequence>
<dbReference type="InterPro" id="IPR058669">
    <property type="entry name" value="TPR_IPO7/11-like"/>
</dbReference>
<comment type="subcellular location">
    <subcellularLocation>
        <location evidence="2">Cytoplasm</location>
    </subcellularLocation>
    <subcellularLocation>
        <location evidence="1">Nucleus</location>
    </subcellularLocation>
</comment>
<keyword evidence="6" id="KW-0653">Protein transport</keyword>
<dbReference type="GO" id="GO:0006606">
    <property type="term" value="P:protein import into nucleus"/>
    <property type="evidence" value="ECO:0007669"/>
    <property type="project" value="TreeGrafter"/>
</dbReference>
<dbReference type="Gene3D" id="1.25.10.10">
    <property type="entry name" value="Leucine-rich Repeat Variant"/>
    <property type="match status" value="1"/>
</dbReference>
<dbReference type="AlphaFoldDB" id="H2ZR03"/>
<dbReference type="InParanoid" id="H2ZR03"/>
<evidence type="ECO:0000313" key="10">
    <source>
        <dbReference type="Ensembl" id="ENSCSAVP00000020019.1"/>
    </source>
</evidence>
<reference evidence="10" key="2">
    <citation type="submission" date="2025-08" db="UniProtKB">
        <authorList>
            <consortium name="Ensembl"/>
        </authorList>
    </citation>
    <scope>IDENTIFICATION</scope>
</reference>
<dbReference type="FunCoup" id="H2ZR03">
    <property type="interactions" value="426"/>
</dbReference>
<feature type="compositionally biased region" description="Acidic residues" evidence="8">
    <location>
        <begin position="928"/>
        <end position="952"/>
    </location>
</feature>
<keyword evidence="7" id="KW-0539">Nucleus</keyword>
<evidence type="ECO:0000256" key="2">
    <source>
        <dbReference type="ARBA" id="ARBA00004496"/>
    </source>
</evidence>
<dbReference type="Pfam" id="PF03810">
    <property type="entry name" value="IBN_N"/>
    <property type="match status" value="1"/>
</dbReference>
<feature type="domain" description="Importin N-terminal" evidence="9">
    <location>
        <begin position="22"/>
        <end position="103"/>
    </location>
</feature>
<protein>
    <recommendedName>
        <fullName evidence="9">Importin N-terminal domain-containing protein</fullName>
    </recommendedName>
</protein>
<evidence type="ECO:0000256" key="8">
    <source>
        <dbReference type="SAM" id="MobiDB-lite"/>
    </source>
</evidence>
<dbReference type="InterPro" id="IPR013713">
    <property type="entry name" value="XPO2_central"/>
</dbReference>
<evidence type="ECO:0000256" key="4">
    <source>
        <dbReference type="ARBA" id="ARBA00022448"/>
    </source>
</evidence>
<dbReference type="GO" id="GO:0005635">
    <property type="term" value="C:nuclear envelope"/>
    <property type="evidence" value="ECO:0007669"/>
    <property type="project" value="TreeGrafter"/>
</dbReference>
<dbReference type="GO" id="GO:0005829">
    <property type="term" value="C:cytosol"/>
    <property type="evidence" value="ECO:0007669"/>
    <property type="project" value="TreeGrafter"/>
</dbReference>
<evidence type="ECO:0000256" key="5">
    <source>
        <dbReference type="ARBA" id="ARBA00022490"/>
    </source>
</evidence>
<dbReference type="SUPFAM" id="SSF48371">
    <property type="entry name" value="ARM repeat"/>
    <property type="match status" value="1"/>
</dbReference>
<name>H2ZR03_CIOSA</name>
<evidence type="ECO:0000256" key="7">
    <source>
        <dbReference type="ARBA" id="ARBA00023242"/>
    </source>
</evidence>
<accession>H2ZR03</accession>
<dbReference type="OMA" id="WVAKTSW"/>
<dbReference type="Pfam" id="PF25758">
    <property type="entry name" value="TPR_IPO11"/>
    <property type="match status" value="1"/>
</dbReference>